<feature type="domain" description="CheC-like protein" evidence="11">
    <location>
        <begin position="7"/>
        <end position="39"/>
    </location>
</feature>
<dbReference type="GO" id="GO:0005886">
    <property type="term" value="C:plasma membrane"/>
    <property type="evidence" value="ECO:0007669"/>
    <property type="project" value="UniProtKB-SubCell"/>
</dbReference>
<protein>
    <recommendedName>
        <fullName evidence="3">Flagellar motor switch protein FliN</fullName>
    </recommendedName>
</protein>
<feature type="domain" description="Flagellar motor switch protein FliN-like C-terminal" evidence="10">
    <location>
        <begin position="305"/>
        <end position="375"/>
    </location>
</feature>
<feature type="domain" description="CheC-like protein" evidence="11">
    <location>
        <begin position="103"/>
        <end position="138"/>
    </location>
</feature>
<keyword evidence="6" id="KW-0283">Flagellar rotation</keyword>
<dbReference type="PANTHER" id="PTHR43484">
    <property type="match status" value="1"/>
</dbReference>
<comment type="subcellular location">
    <subcellularLocation>
        <location evidence="1">Cell membrane</location>
        <topology evidence="1">Peripheral membrane protein</topology>
        <orientation evidence="1">Cytoplasmic side</orientation>
    </subcellularLocation>
</comment>
<evidence type="ECO:0000313" key="12">
    <source>
        <dbReference type="EMBL" id="AWB11099.1"/>
    </source>
</evidence>
<evidence type="ECO:0000256" key="2">
    <source>
        <dbReference type="ARBA" id="ARBA00009226"/>
    </source>
</evidence>
<dbReference type="InterPro" id="IPR051469">
    <property type="entry name" value="FliN/MopA/SpaO"/>
</dbReference>
<dbReference type="InterPro" id="IPR007597">
    <property type="entry name" value="CheC"/>
</dbReference>
<dbReference type="InterPro" id="IPR001172">
    <property type="entry name" value="FliN_T3SS_HrcQb"/>
</dbReference>
<dbReference type="AlphaFoldDB" id="A0A2R4W2R1"/>
<dbReference type="InterPro" id="IPR001543">
    <property type="entry name" value="FliN-like_C"/>
</dbReference>
<keyword evidence="4" id="KW-1003">Cell membrane</keyword>
<dbReference type="CDD" id="cd17907">
    <property type="entry name" value="FliY_FliN-Y"/>
    <property type="match status" value="1"/>
</dbReference>
<feature type="compositionally biased region" description="Pro residues" evidence="9">
    <location>
        <begin position="262"/>
        <end position="275"/>
    </location>
</feature>
<evidence type="ECO:0000256" key="7">
    <source>
        <dbReference type="ARBA" id="ARBA00023136"/>
    </source>
</evidence>
<keyword evidence="7" id="KW-0472">Membrane</keyword>
<evidence type="ECO:0000256" key="4">
    <source>
        <dbReference type="ARBA" id="ARBA00022475"/>
    </source>
</evidence>
<name>A0A2R4W2R1_THEAF</name>
<dbReference type="RefSeq" id="WP_108310170.1">
    <property type="nucleotide sequence ID" value="NZ_CP020921.1"/>
</dbReference>
<dbReference type="GO" id="GO:0016787">
    <property type="term" value="F:hydrolase activity"/>
    <property type="evidence" value="ECO:0007669"/>
    <property type="project" value="InterPro"/>
</dbReference>
<dbReference type="SUPFAM" id="SSF103039">
    <property type="entry name" value="CheC-like"/>
    <property type="match status" value="1"/>
</dbReference>
<gene>
    <name evidence="12" type="ORF">TDSAC_1763</name>
</gene>
<evidence type="ECO:0000259" key="10">
    <source>
        <dbReference type="Pfam" id="PF01052"/>
    </source>
</evidence>
<evidence type="ECO:0000259" key="11">
    <source>
        <dbReference type="Pfam" id="PF04509"/>
    </source>
</evidence>
<feature type="region of interest" description="Disordered" evidence="9">
    <location>
        <begin position="242"/>
        <end position="281"/>
    </location>
</feature>
<dbReference type="NCBIfam" id="TIGR02480">
    <property type="entry name" value="fliN"/>
    <property type="match status" value="1"/>
</dbReference>
<evidence type="ECO:0000256" key="1">
    <source>
        <dbReference type="ARBA" id="ARBA00004413"/>
    </source>
</evidence>
<dbReference type="NCBIfam" id="NF005995">
    <property type="entry name" value="PRK08119.1"/>
    <property type="match status" value="1"/>
</dbReference>
<dbReference type="GO" id="GO:0071973">
    <property type="term" value="P:bacterial-type flagellum-dependent cell motility"/>
    <property type="evidence" value="ECO:0007669"/>
    <property type="project" value="InterPro"/>
</dbReference>
<dbReference type="PRINTS" id="PR00956">
    <property type="entry name" value="FLGMOTORFLIN"/>
</dbReference>
<evidence type="ECO:0000256" key="5">
    <source>
        <dbReference type="ARBA" id="ARBA00022500"/>
    </source>
</evidence>
<evidence type="ECO:0000256" key="3">
    <source>
        <dbReference type="ARBA" id="ARBA00021897"/>
    </source>
</evidence>
<accession>A0A2R4W2R1</accession>
<dbReference type="Pfam" id="PF01052">
    <property type="entry name" value="FliMN_C"/>
    <property type="match status" value="1"/>
</dbReference>
<feature type="region of interest" description="Disordered" evidence="9">
    <location>
        <begin position="201"/>
        <end position="224"/>
    </location>
</feature>
<dbReference type="OrthoDB" id="9773459at2"/>
<proteinExistence type="inferred from homology"/>
<keyword evidence="13" id="KW-1185">Reference proteome</keyword>
<dbReference type="PANTHER" id="PTHR43484:SF1">
    <property type="entry name" value="FLAGELLAR MOTOR SWITCH PROTEIN FLIN"/>
    <property type="match status" value="1"/>
</dbReference>
<dbReference type="Pfam" id="PF04509">
    <property type="entry name" value="CheC"/>
    <property type="match status" value="2"/>
</dbReference>
<evidence type="ECO:0000256" key="8">
    <source>
        <dbReference type="ARBA" id="ARBA00025044"/>
    </source>
</evidence>
<feature type="compositionally biased region" description="Low complexity" evidence="9">
    <location>
        <begin position="207"/>
        <end position="216"/>
    </location>
</feature>
<comment type="function">
    <text evidence="8">FliM is one of three proteins (FliG, FliN, FliM) that forms the rotor-mounted switch complex (C ring), located at the base of the basal body. This complex interacts with the CheY and CheZ chemotaxis proteins, in addition to contacting components of the motor that determine the direction of flagellar rotation.</text>
</comment>
<evidence type="ECO:0000256" key="9">
    <source>
        <dbReference type="SAM" id="MobiDB-lite"/>
    </source>
</evidence>
<dbReference type="GO" id="GO:0006935">
    <property type="term" value="P:chemotaxis"/>
    <property type="evidence" value="ECO:0007669"/>
    <property type="project" value="UniProtKB-KW"/>
</dbReference>
<evidence type="ECO:0000313" key="13">
    <source>
        <dbReference type="Proteomes" id="UP000244792"/>
    </source>
</evidence>
<feature type="compositionally biased region" description="Low complexity" evidence="9">
    <location>
        <begin position="246"/>
        <end position="261"/>
    </location>
</feature>
<dbReference type="InterPro" id="IPR036429">
    <property type="entry name" value="SpoA-like_sf"/>
</dbReference>
<dbReference type="Gene3D" id="2.30.330.10">
    <property type="entry name" value="SpoA-like"/>
    <property type="match status" value="1"/>
</dbReference>
<dbReference type="InterPro" id="IPR028976">
    <property type="entry name" value="CheC-like_sf"/>
</dbReference>
<dbReference type="SUPFAM" id="SSF101801">
    <property type="entry name" value="Surface presentation of antigens (SPOA)"/>
    <property type="match status" value="1"/>
</dbReference>
<dbReference type="GO" id="GO:0003774">
    <property type="term" value="F:cytoskeletal motor activity"/>
    <property type="evidence" value="ECO:0007669"/>
    <property type="project" value="InterPro"/>
</dbReference>
<sequence>MKLTDEQIDAIGEVLNMAMGSAATTLSQLVNKKISITSPMVDISDIEQIAADFEDNSIGVMIGYEGEIEGSSLLVVKKTDGSIIADLMMGGEGNPELPFDELAESALQEAMNQMMGAASTALASLLGGRINIMPPSVINFDEQPIVESLKQIALGKEAVEVLFDFTGENVFQTKLVMILSEPVAQKMAQMAVNKVKAMLETQDDNSSKVSSSESQSATMTFQNDSQHLNAVTSANINSSTYQSGVQQSYSYPPQAPQQNPYNYPPPPHSYSPPPTYQQQPQIQASQAQFQQLQPSPQGDSINIENLLNIPLELSVSLGNAKMTLKEVLELRSGSVIELNKLAGEALEVMINDELIARGEVVVIDENFGIRITEIISPRERLEKI</sequence>
<dbReference type="Proteomes" id="UP000244792">
    <property type="component" value="Chromosome"/>
</dbReference>
<dbReference type="InterPro" id="IPR012826">
    <property type="entry name" value="FliN"/>
</dbReference>
<keyword evidence="5" id="KW-0145">Chemotaxis</keyword>
<dbReference type="Gene3D" id="3.40.1550.10">
    <property type="entry name" value="CheC-like"/>
    <property type="match status" value="1"/>
</dbReference>
<reference evidence="12 13" key="1">
    <citation type="submission" date="2017-04" db="EMBL/GenBank/DDBJ databases">
        <title>Genomic insights into metabolism of Thermodesulfobium acidiphilum.</title>
        <authorList>
            <person name="Toshchakov S.V."/>
            <person name="Frolov E.N."/>
            <person name="Kublanov I.V."/>
            <person name="Samarov N.I."/>
            <person name="Novikov A."/>
            <person name="Lebedinsky A.V."/>
            <person name="Bonch-Osmolovskaya E.A."/>
            <person name="Chernyh N.A."/>
        </authorList>
    </citation>
    <scope>NUCLEOTIDE SEQUENCE [LARGE SCALE GENOMIC DNA]</scope>
    <source>
        <strain evidence="12 13">3127-1</strain>
    </source>
</reference>
<dbReference type="EMBL" id="CP020921">
    <property type="protein sequence ID" value="AWB11099.1"/>
    <property type="molecule type" value="Genomic_DNA"/>
</dbReference>
<dbReference type="GO" id="GO:0009425">
    <property type="term" value="C:bacterial-type flagellum basal body"/>
    <property type="evidence" value="ECO:0007669"/>
    <property type="project" value="InterPro"/>
</dbReference>
<dbReference type="KEGG" id="taci:TDSAC_1763"/>
<comment type="similarity">
    <text evidence="2">Belongs to the FliN/MopA/SpaO family.</text>
</comment>
<evidence type="ECO:0000256" key="6">
    <source>
        <dbReference type="ARBA" id="ARBA00022779"/>
    </source>
</evidence>
<organism evidence="12 13">
    <name type="scientific">Thermodesulfobium acidiphilum</name>
    <dbReference type="NCBI Taxonomy" id="1794699"/>
    <lineage>
        <taxon>Bacteria</taxon>
        <taxon>Pseudomonadati</taxon>
        <taxon>Thermodesulfobiota</taxon>
        <taxon>Thermodesulfobiia</taxon>
        <taxon>Thermodesulfobiales</taxon>
        <taxon>Thermodesulfobiaceae</taxon>
        <taxon>Thermodesulfobium</taxon>
    </lineage>
</organism>